<feature type="transmembrane region" description="Helical" evidence="1">
    <location>
        <begin position="89"/>
        <end position="113"/>
    </location>
</feature>
<dbReference type="OrthoDB" id="282074at2"/>
<feature type="transmembrane region" description="Helical" evidence="1">
    <location>
        <begin position="383"/>
        <end position="404"/>
    </location>
</feature>
<keyword evidence="1" id="KW-0812">Transmembrane</keyword>
<evidence type="ECO:0000313" key="3">
    <source>
        <dbReference type="Proteomes" id="UP000003688"/>
    </source>
</evidence>
<feature type="transmembrane region" description="Helical" evidence="1">
    <location>
        <begin position="452"/>
        <end position="475"/>
    </location>
</feature>
<feature type="transmembrane region" description="Helical" evidence="1">
    <location>
        <begin position="257"/>
        <end position="278"/>
    </location>
</feature>
<reference evidence="2 3" key="1">
    <citation type="journal article" date="2011" name="J. Bacteriol.">
        <title>Genome sequence of 'Pedosphaera parvula' Ellin514, an aerobic Verrucomicrobial isolate from pasture soil.</title>
        <authorList>
            <person name="Kant R."/>
            <person name="van Passel M.W."/>
            <person name="Sangwan P."/>
            <person name="Palva A."/>
            <person name="Lucas S."/>
            <person name="Copeland A."/>
            <person name="Lapidus A."/>
            <person name="Glavina Del Rio T."/>
            <person name="Dalin E."/>
            <person name="Tice H."/>
            <person name="Bruce D."/>
            <person name="Goodwin L."/>
            <person name="Pitluck S."/>
            <person name="Chertkov O."/>
            <person name="Larimer F.W."/>
            <person name="Land M.L."/>
            <person name="Hauser L."/>
            <person name="Brettin T.S."/>
            <person name="Detter J.C."/>
            <person name="Han S."/>
            <person name="de Vos W.M."/>
            <person name="Janssen P.H."/>
            <person name="Smidt H."/>
        </authorList>
    </citation>
    <scope>NUCLEOTIDE SEQUENCE [LARGE SCALE GENOMIC DNA]</scope>
    <source>
        <strain evidence="2 3">Ellin514</strain>
    </source>
</reference>
<evidence type="ECO:0000313" key="2">
    <source>
        <dbReference type="EMBL" id="EEF60132.1"/>
    </source>
</evidence>
<name>B9XJ94_PEDPL</name>
<gene>
    <name evidence="2" type="ORF">Cflav_PD3191</name>
</gene>
<feature type="transmembrane region" description="Helical" evidence="1">
    <location>
        <begin position="285"/>
        <end position="306"/>
    </location>
</feature>
<feature type="transmembrane region" description="Helical" evidence="1">
    <location>
        <begin position="155"/>
        <end position="174"/>
    </location>
</feature>
<keyword evidence="1" id="KW-0472">Membrane</keyword>
<protein>
    <submittedName>
        <fullName evidence="2">Uncharacterized protein</fullName>
    </submittedName>
</protein>
<keyword evidence="1" id="KW-1133">Transmembrane helix</keyword>
<evidence type="ECO:0000256" key="1">
    <source>
        <dbReference type="SAM" id="Phobius"/>
    </source>
</evidence>
<feature type="transmembrane region" description="Helical" evidence="1">
    <location>
        <begin position="341"/>
        <end position="363"/>
    </location>
</feature>
<comment type="caution">
    <text evidence="2">The sequence shown here is derived from an EMBL/GenBank/DDBJ whole genome shotgun (WGS) entry which is preliminary data.</text>
</comment>
<dbReference type="RefSeq" id="WP_007415887.1">
    <property type="nucleotide sequence ID" value="NZ_ABOX02000020.1"/>
</dbReference>
<dbReference type="EMBL" id="ABOX02000020">
    <property type="protein sequence ID" value="EEF60132.1"/>
    <property type="molecule type" value="Genomic_DNA"/>
</dbReference>
<dbReference type="AlphaFoldDB" id="B9XJ94"/>
<feature type="transmembrane region" description="Helical" evidence="1">
    <location>
        <begin position="186"/>
        <end position="208"/>
    </location>
</feature>
<dbReference type="Proteomes" id="UP000003688">
    <property type="component" value="Unassembled WGS sequence"/>
</dbReference>
<feature type="transmembrane region" description="Helical" evidence="1">
    <location>
        <begin position="487"/>
        <end position="509"/>
    </location>
</feature>
<feature type="transmembrane region" description="Helical" evidence="1">
    <location>
        <begin position="49"/>
        <end position="69"/>
    </location>
</feature>
<accession>B9XJ94</accession>
<keyword evidence="3" id="KW-1185">Reference proteome</keyword>
<feature type="transmembrane region" description="Helical" evidence="1">
    <location>
        <begin position="125"/>
        <end position="143"/>
    </location>
</feature>
<organism evidence="2 3">
    <name type="scientific">Pedosphaera parvula (strain Ellin514)</name>
    <dbReference type="NCBI Taxonomy" id="320771"/>
    <lineage>
        <taxon>Bacteria</taxon>
        <taxon>Pseudomonadati</taxon>
        <taxon>Verrucomicrobiota</taxon>
        <taxon>Pedosphaerae</taxon>
        <taxon>Pedosphaerales</taxon>
        <taxon>Pedosphaeraceae</taxon>
        <taxon>Pedosphaera</taxon>
    </lineage>
</organism>
<feature type="transmembrane region" description="Helical" evidence="1">
    <location>
        <begin position="416"/>
        <end position="437"/>
    </location>
</feature>
<sequence>MHVPVVALTWEIWRRSQRSVWVVAGLIALCSLCGVFFPNRAQLSAGLEALYLFLMVCSFFFLFGIFHFAESNTRNNWHGFPYRLFTLPVATWVLVALPMVLGVISVELLYMAWAKLVFAPMGRIINLWPAVILGTGMVCYQALVWSLAGFRITRIVVLALAGIVLMNFAMVPLFPELTRWEPAKAFRVLSLVMAGVAGVAFGGSWFSVETQRRGGGRGRGWLKARLRHLVDALPRRRKGFASAAGAQFWFEWRRAGLLLPVCTGSVLLVIFGPVSWFTRNSEETTLWTFGWAVALPIILALVIGKGFAKPDFWSGDISLPAFLAVRPLATGEMVVTKMKVAALSVAITWPMVIGFLALWLPLWANTSSLKELWDALMILRSPVGTLAILLLLLVLAMVLTWRGMVGSLWAGLSGNMCLLVGDTCLNAIAIALAAWRIVSWLNHFEWSKVEAYVWWIGSAFALAALLKIWIAAFSWNKIGPRRIWNYVLIWTTGTFCFVVLGLLVCPDIFWLKHLFILAALLPIPLARLGLAPLSLARNRHRR</sequence>
<feature type="transmembrane region" description="Helical" evidence="1">
    <location>
        <begin position="20"/>
        <end position="37"/>
    </location>
</feature>
<feature type="transmembrane region" description="Helical" evidence="1">
    <location>
        <begin position="515"/>
        <end position="536"/>
    </location>
</feature>
<dbReference type="STRING" id="320771.Cflav_PD3191"/>
<proteinExistence type="predicted"/>